<accession>A0A8B2NMX7</accession>
<dbReference type="GO" id="GO:0046655">
    <property type="term" value="P:folic acid metabolic process"/>
    <property type="evidence" value="ECO:0007669"/>
    <property type="project" value="TreeGrafter"/>
</dbReference>
<comment type="function">
    <text evidence="7 8">Key enzyme in folate metabolism. Catalyzes an essential reaction for de novo glycine and purine synthesis, and for DNA precursor synthesis.</text>
</comment>
<dbReference type="PRINTS" id="PR00070">
    <property type="entry name" value="DHFR"/>
</dbReference>
<dbReference type="EC" id="1.5.1.3" evidence="3 8"/>
<dbReference type="OrthoDB" id="9804315at2"/>
<comment type="caution">
    <text evidence="11">The sequence shown here is derived from an EMBL/GenBank/DDBJ whole genome shotgun (WGS) entry which is preliminary data.</text>
</comment>
<organism evidence="11 12">
    <name type="scientific">Acuticoccus sediminis</name>
    <dbReference type="NCBI Taxonomy" id="2184697"/>
    <lineage>
        <taxon>Bacteria</taxon>
        <taxon>Pseudomonadati</taxon>
        <taxon>Pseudomonadota</taxon>
        <taxon>Alphaproteobacteria</taxon>
        <taxon>Hyphomicrobiales</taxon>
        <taxon>Amorphaceae</taxon>
        <taxon>Acuticoccus</taxon>
    </lineage>
</organism>
<dbReference type="UniPathway" id="UPA00077">
    <property type="reaction ID" value="UER00158"/>
</dbReference>
<dbReference type="PROSITE" id="PS51330">
    <property type="entry name" value="DHFR_2"/>
    <property type="match status" value="1"/>
</dbReference>
<evidence type="ECO:0000256" key="9">
    <source>
        <dbReference type="RuleBase" id="RU004474"/>
    </source>
</evidence>
<dbReference type="PANTHER" id="PTHR48069:SF3">
    <property type="entry name" value="DIHYDROFOLATE REDUCTASE"/>
    <property type="match status" value="1"/>
</dbReference>
<evidence type="ECO:0000256" key="3">
    <source>
        <dbReference type="ARBA" id="ARBA00012856"/>
    </source>
</evidence>
<dbReference type="GO" id="GO:0004146">
    <property type="term" value="F:dihydrofolate reductase activity"/>
    <property type="evidence" value="ECO:0007669"/>
    <property type="project" value="UniProtKB-EC"/>
</dbReference>
<name>A0A8B2NMX7_9HYPH</name>
<dbReference type="InterPro" id="IPR001796">
    <property type="entry name" value="DHFR_dom"/>
</dbReference>
<comment type="pathway">
    <text evidence="1 8">Cofactor biosynthesis; tetrahydrofolate biosynthesis; 5,6,7,8-tetrahydrofolate from 7,8-dihydrofolate: step 1/1.</text>
</comment>
<comment type="catalytic activity">
    <reaction evidence="8">
        <text>(6S)-5,6,7,8-tetrahydrofolate + NADP(+) = 7,8-dihydrofolate + NADPH + H(+)</text>
        <dbReference type="Rhea" id="RHEA:15009"/>
        <dbReference type="ChEBI" id="CHEBI:15378"/>
        <dbReference type="ChEBI" id="CHEBI:57451"/>
        <dbReference type="ChEBI" id="CHEBI:57453"/>
        <dbReference type="ChEBI" id="CHEBI:57783"/>
        <dbReference type="ChEBI" id="CHEBI:58349"/>
        <dbReference type="EC" id="1.5.1.3"/>
    </reaction>
</comment>
<proteinExistence type="inferred from homology"/>
<evidence type="ECO:0000256" key="6">
    <source>
        <dbReference type="ARBA" id="ARBA00023002"/>
    </source>
</evidence>
<evidence type="ECO:0000313" key="11">
    <source>
        <dbReference type="EMBL" id="RAI01046.1"/>
    </source>
</evidence>
<gene>
    <name evidence="11" type="ORF">DLJ53_17660</name>
</gene>
<evidence type="ECO:0000259" key="10">
    <source>
        <dbReference type="PROSITE" id="PS51330"/>
    </source>
</evidence>
<dbReference type="Pfam" id="PF00186">
    <property type="entry name" value="DHFR_1"/>
    <property type="match status" value="1"/>
</dbReference>
<dbReference type="RefSeq" id="WP_111347603.1">
    <property type="nucleotide sequence ID" value="NZ_QHHQ01000003.1"/>
</dbReference>
<evidence type="ECO:0000256" key="7">
    <source>
        <dbReference type="ARBA" id="ARBA00025067"/>
    </source>
</evidence>
<dbReference type="GO" id="GO:0046452">
    <property type="term" value="P:dihydrofolate metabolic process"/>
    <property type="evidence" value="ECO:0007669"/>
    <property type="project" value="TreeGrafter"/>
</dbReference>
<dbReference type="InterPro" id="IPR012259">
    <property type="entry name" value="DHFR"/>
</dbReference>
<dbReference type="GO" id="GO:0006730">
    <property type="term" value="P:one-carbon metabolic process"/>
    <property type="evidence" value="ECO:0007669"/>
    <property type="project" value="UniProtKB-KW"/>
</dbReference>
<dbReference type="GO" id="GO:0050661">
    <property type="term" value="F:NADP binding"/>
    <property type="evidence" value="ECO:0007669"/>
    <property type="project" value="InterPro"/>
</dbReference>
<dbReference type="InterPro" id="IPR024072">
    <property type="entry name" value="DHFR-like_dom_sf"/>
</dbReference>
<keyword evidence="6 8" id="KW-0560">Oxidoreductase</keyword>
<keyword evidence="5 8" id="KW-0521">NADP</keyword>
<dbReference type="PROSITE" id="PS00075">
    <property type="entry name" value="DHFR_1"/>
    <property type="match status" value="1"/>
</dbReference>
<keyword evidence="4 8" id="KW-0554">One-carbon metabolism</keyword>
<keyword evidence="12" id="KW-1185">Reference proteome</keyword>
<dbReference type="EMBL" id="QHHQ01000003">
    <property type="protein sequence ID" value="RAI01046.1"/>
    <property type="molecule type" value="Genomic_DNA"/>
</dbReference>
<dbReference type="GO" id="GO:0005829">
    <property type="term" value="C:cytosol"/>
    <property type="evidence" value="ECO:0007669"/>
    <property type="project" value="TreeGrafter"/>
</dbReference>
<evidence type="ECO:0000313" key="12">
    <source>
        <dbReference type="Proteomes" id="UP000249590"/>
    </source>
</evidence>
<evidence type="ECO:0000256" key="5">
    <source>
        <dbReference type="ARBA" id="ARBA00022857"/>
    </source>
</evidence>
<sequence length="160" mass="17272">MSIIMVAAVGRNGVIGKGGDLPWDIPSDRKHFKALTVGRTVIMGRRTYEELGKPLPQRRNLVVTSRAIDGVETFPSLDAALAAAEGPVALIGGNAIYAEGMAHADTIHITRVHGEPEGDTVFPTIDTARFRLAETAPGERGPRDEYGFDFETYVRLPKSA</sequence>
<dbReference type="Gene3D" id="3.40.430.10">
    <property type="entry name" value="Dihydrofolate Reductase, subunit A"/>
    <property type="match status" value="1"/>
</dbReference>
<evidence type="ECO:0000256" key="4">
    <source>
        <dbReference type="ARBA" id="ARBA00022563"/>
    </source>
</evidence>
<dbReference type="GO" id="GO:0046654">
    <property type="term" value="P:tetrahydrofolate biosynthetic process"/>
    <property type="evidence" value="ECO:0007669"/>
    <property type="project" value="UniProtKB-UniPathway"/>
</dbReference>
<feature type="domain" description="DHFR" evidence="10">
    <location>
        <begin position="2"/>
        <end position="155"/>
    </location>
</feature>
<dbReference type="AlphaFoldDB" id="A0A8B2NMX7"/>
<evidence type="ECO:0000256" key="2">
    <source>
        <dbReference type="ARBA" id="ARBA00009539"/>
    </source>
</evidence>
<dbReference type="PANTHER" id="PTHR48069">
    <property type="entry name" value="DIHYDROFOLATE REDUCTASE"/>
    <property type="match status" value="1"/>
</dbReference>
<dbReference type="SUPFAM" id="SSF53597">
    <property type="entry name" value="Dihydrofolate reductase-like"/>
    <property type="match status" value="1"/>
</dbReference>
<evidence type="ECO:0000256" key="1">
    <source>
        <dbReference type="ARBA" id="ARBA00004903"/>
    </source>
</evidence>
<protein>
    <recommendedName>
        <fullName evidence="3 8">Dihydrofolate reductase</fullName>
        <ecNumber evidence="3 8">1.5.1.3</ecNumber>
    </recommendedName>
</protein>
<evidence type="ECO:0000256" key="8">
    <source>
        <dbReference type="PIRNR" id="PIRNR000194"/>
    </source>
</evidence>
<reference evidence="11 12" key="1">
    <citation type="submission" date="2018-05" db="EMBL/GenBank/DDBJ databases">
        <title>Acuticoccus sediminis sp. nov., isolated from deep-sea sediment of Indian Ocean.</title>
        <authorList>
            <person name="Liu X."/>
            <person name="Lai Q."/>
            <person name="Du Y."/>
            <person name="Sun F."/>
            <person name="Zhang X."/>
            <person name="Wang S."/>
            <person name="Shao Z."/>
        </authorList>
    </citation>
    <scope>NUCLEOTIDE SEQUENCE [LARGE SCALE GENOMIC DNA]</scope>
    <source>
        <strain evidence="11 12">PTG4-2</strain>
    </source>
</reference>
<dbReference type="Proteomes" id="UP000249590">
    <property type="component" value="Unassembled WGS sequence"/>
</dbReference>
<dbReference type="PIRSF" id="PIRSF000194">
    <property type="entry name" value="DHFR"/>
    <property type="match status" value="1"/>
</dbReference>
<dbReference type="CDD" id="cd00209">
    <property type="entry name" value="DHFR"/>
    <property type="match status" value="1"/>
</dbReference>
<comment type="similarity">
    <text evidence="2 8 9">Belongs to the dihydrofolate reductase family.</text>
</comment>
<dbReference type="InterPro" id="IPR017925">
    <property type="entry name" value="DHFR_CS"/>
</dbReference>